<keyword evidence="2" id="KW-1185">Reference proteome</keyword>
<dbReference type="AlphaFoldDB" id="A0A4R3W070"/>
<reference evidence="1 2" key="1">
    <citation type="submission" date="2019-03" db="EMBL/GenBank/DDBJ databases">
        <title>Genomic Encyclopedia of Type Strains, Phase IV (KMG-IV): sequencing the most valuable type-strain genomes for metagenomic binning, comparative biology and taxonomic classification.</title>
        <authorList>
            <person name="Goeker M."/>
        </authorList>
    </citation>
    <scope>NUCLEOTIDE SEQUENCE [LARGE SCALE GENOMIC DNA]</scope>
    <source>
        <strain evidence="1 2">DSM 22362</strain>
    </source>
</reference>
<proteinExistence type="predicted"/>
<protein>
    <submittedName>
        <fullName evidence="1">Uncharacterized protein</fullName>
    </submittedName>
</protein>
<evidence type="ECO:0000313" key="1">
    <source>
        <dbReference type="EMBL" id="TCV20359.1"/>
    </source>
</evidence>
<dbReference type="EMBL" id="SMBZ01000002">
    <property type="protein sequence ID" value="TCV20359.1"/>
    <property type="molecule type" value="Genomic_DNA"/>
</dbReference>
<evidence type="ECO:0000313" key="2">
    <source>
        <dbReference type="Proteomes" id="UP000295197"/>
    </source>
</evidence>
<accession>A0A4R3W070</accession>
<organism evidence="1 2">
    <name type="scientific">Sphingobacterium alimentarium</name>
    <dbReference type="NCBI Taxonomy" id="797292"/>
    <lineage>
        <taxon>Bacteria</taxon>
        <taxon>Pseudomonadati</taxon>
        <taxon>Bacteroidota</taxon>
        <taxon>Sphingobacteriia</taxon>
        <taxon>Sphingobacteriales</taxon>
        <taxon>Sphingobacteriaceae</taxon>
        <taxon>Sphingobacterium</taxon>
    </lineage>
</organism>
<sequence length="141" mass="17020">MFYLLKKLAHYLTANSRHGTHSPFVYTLADELIYNKNISRSFSLIDDIQWYYMQQLHKQKEDFLVLSLKDISVDEIAVLQEDYFMIFLKDVHRGEAENLWAAMQADQRFIVLIDFFEFGVLCKRTEQPKETFKLRYPYRLY</sequence>
<comment type="caution">
    <text evidence="1">The sequence shown here is derived from an EMBL/GenBank/DDBJ whole genome shotgun (WGS) entry which is preliminary data.</text>
</comment>
<gene>
    <name evidence="1" type="ORF">EDC17_100272</name>
</gene>
<name>A0A4R3W070_9SPHI</name>
<dbReference type="Proteomes" id="UP000295197">
    <property type="component" value="Unassembled WGS sequence"/>
</dbReference>